<gene>
    <name evidence="1" type="ORF">EI983_11100</name>
</gene>
<keyword evidence="2" id="KW-1185">Reference proteome</keyword>
<dbReference type="InterPro" id="IPR014729">
    <property type="entry name" value="Rossmann-like_a/b/a_fold"/>
</dbReference>
<dbReference type="Proteomes" id="UP000428330">
    <property type="component" value="Chromosome"/>
</dbReference>
<dbReference type="Gene3D" id="3.40.50.620">
    <property type="entry name" value="HUPs"/>
    <property type="match status" value="1"/>
</dbReference>
<evidence type="ECO:0000313" key="1">
    <source>
        <dbReference type="EMBL" id="QGX98786.1"/>
    </source>
</evidence>
<name>A0A6I6ITX7_9RHOB</name>
<proteinExistence type="predicted"/>
<dbReference type="EMBL" id="CP034348">
    <property type="protein sequence ID" value="QGX98786.1"/>
    <property type="molecule type" value="Genomic_DNA"/>
</dbReference>
<dbReference type="KEGG" id="rom:EI983_11100"/>
<reference evidence="2" key="1">
    <citation type="submission" date="2018-12" db="EMBL/GenBank/DDBJ databases">
        <title>Complete genome sequence of Roseovarius sp. MME-070.</title>
        <authorList>
            <person name="Nam Y.-D."/>
            <person name="Kang J."/>
            <person name="Chung W.-H."/>
            <person name="Park Y.S."/>
        </authorList>
    </citation>
    <scope>NUCLEOTIDE SEQUENCE [LARGE SCALE GENOMIC DNA]</scope>
    <source>
        <strain evidence="2">MME-070</strain>
    </source>
</reference>
<evidence type="ECO:0008006" key="3">
    <source>
        <dbReference type="Google" id="ProtNLM"/>
    </source>
</evidence>
<dbReference type="RefSeq" id="WP_157707470.1">
    <property type="nucleotide sequence ID" value="NZ_CP034348.1"/>
</dbReference>
<sequence>MSRSSVSAVPQARIEELCRTYDIPSSDVLAQQWVLTRDYTAVPDGLIRAKLGDWYLWHGPDLPLARTSLKTGGQVAVLGVAVDDEGQVIDARRLRSLARAEEELQALIDRLILCAGRYVIVVHTPRMTRVYPDGFGSLGVVYDHTTRRVGATVNLTLTRAPQFNRAYPLTGNALIGMGRFAFGQTEDRVVKRLLPNHFLNLKTFKPVRFWPGEDALTEPTAAEEPRQLGRITARLEQVIAALVRHAPGQVHLPVSGGLDSRLLLACAKPHLPEMRLFSHTENVMSRTDLAIAGQLAGALEAPLDEIDPAGQAEHRLDEARRARLARTHQIITGAMAPPSSTLLDVLYAHPPGGLILRGNGADFLKAVLWRRGVREYSDGRAHETDMGIRMMMLGDGALSGSPEIRSAYEAWFATLPAAAQARPYDLMFAEQFLAHGFGNLLYSFTNNFYICPFNDRRLLGWAAALPPDKRAELRYHLELMNAHAPELAGIGYTRKAVNAQIARLNTETCPVARVA</sequence>
<dbReference type="OrthoDB" id="8335492at2"/>
<dbReference type="SUPFAM" id="SSF52402">
    <property type="entry name" value="Adenine nucleotide alpha hydrolases-like"/>
    <property type="match status" value="1"/>
</dbReference>
<protein>
    <recommendedName>
        <fullName evidence="3">Asparagine synthetase domain-containing protein</fullName>
    </recommendedName>
</protein>
<organism evidence="1 2">
    <name type="scientific">Roseovarius faecimaris</name>
    <dbReference type="NCBI Taxonomy" id="2494550"/>
    <lineage>
        <taxon>Bacteria</taxon>
        <taxon>Pseudomonadati</taxon>
        <taxon>Pseudomonadota</taxon>
        <taxon>Alphaproteobacteria</taxon>
        <taxon>Rhodobacterales</taxon>
        <taxon>Roseobacteraceae</taxon>
        <taxon>Roseovarius</taxon>
    </lineage>
</organism>
<dbReference type="AlphaFoldDB" id="A0A6I6ITX7"/>
<accession>A0A6I6ITX7</accession>
<evidence type="ECO:0000313" key="2">
    <source>
        <dbReference type="Proteomes" id="UP000428330"/>
    </source>
</evidence>